<keyword evidence="5" id="KW-1185">Reference proteome</keyword>
<dbReference type="CDD" id="cd04301">
    <property type="entry name" value="NAT_SF"/>
    <property type="match status" value="1"/>
</dbReference>
<organism evidence="4 5">
    <name type="scientific">Legionella lytica</name>
    <dbReference type="NCBI Taxonomy" id="96232"/>
    <lineage>
        <taxon>Bacteria</taxon>
        <taxon>Pseudomonadati</taxon>
        <taxon>Pseudomonadota</taxon>
        <taxon>Gammaproteobacteria</taxon>
        <taxon>Legionellales</taxon>
        <taxon>Legionellaceae</taxon>
        <taxon>Legionella</taxon>
    </lineage>
</organism>
<accession>A0ABW8DBP6</accession>
<keyword evidence="2" id="KW-0012">Acyltransferase</keyword>
<dbReference type="InterPro" id="IPR000182">
    <property type="entry name" value="GNAT_dom"/>
</dbReference>
<dbReference type="PANTHER" id="PTHR43877">
    <property type="entry name" value="AMINOALKYLPHOSPHONATE N-ACETYLTRANSFERASE-RELATED-RELATED"/>
    <property type="match status" value="1"/>
</dbReference>
<name>A0ABW8DBP6_9GAMM</name>
<feature type="domain" description="N-acetyltransferase" evidence="3">
    <location>
        <begin position="6"/>
        <end position="174"/>
    </location>
</feature>
<evidence type="ECO:0000313" key="4">
    <source>
        <dbReference type="EMBL" id="MFJ1268979.1"/>
    </source>
</evidence>
<sequence>MNKNKTAIRIAKVQDAEAISQVHICSWQKMYKEFIPEEVLKNLSLSERTQQWSALINQNVRVLICELEQQLVGFASICAFRGNSAQSAFGEISAIYLHPDYWRMGLGSQLCLAAMAELVELGYKKVGLWVLEENSQARNFYEALGFKLSESSKFEEFYEGGALLKEVLYVKTLDPSIASNEKNS</sequence>
<comment type="caution">
    <text evidence="4">The sequence shown here is derived from an EMBL/GenBank/DDBJ whole genome shotgun (WGS) entry which is preliminary data.</text>
</comment>
<reference evidence="4 5" key="1">
    <citation type="submission" date="2024-08" db="EMBL/GenBank/DDBJ databases">
        <title>Draft Genome Sequence of Legionella lytica strain DSB2004, Isolated From a Fire Sprinkler System.</title>
        <authorList>
            <person name="Everhart A.D."/>
            <person name="Kidane D.T."/>
            <person name="Farone A.L."/>
            <person name="Farone M.B."/>
        </authorList>
    </citation>
    <scope>NUCLEOTIDE SEQUENCE [LARGE SCALE GENOMIC DNA]</scope>
    <source>
        <strain evidence="4 5">DSB2004</strain>
    </source>
</reference>
<proteinExistence type="predicted"/>
<dbReference type="EMBL" id="JBGORX010000003">
    <property type="protein sequence ID" value="MFJ1268979.1"/>
    <property type="molecule type" value="Genomic_DNA"/>
</dbReference>
<evidence type="ECO:0000256" key="1">
    <source>
        <dbReference type="ARBA" id="ARBA00022679"/>
    </source>
</evidence>
<keyword evidence="1" id="KW-0808">Transferase</keyword>
<dbReference type="PROSITE" id="PS51186">
    <property type="entry name" value="GNAT"/>
    <property type="match status" value="1"/>
</dbReference>
<dbReference type="InterPro" id="IPR016181">
    <property type="entry name" value="Acyl_CoA_acyltransferase"/>
</dbReference>
<dbReference type="PANTHER" id="PTHR43877:SF1">
    <property type="entry name" value="ACETYLTRANSFERASE"/>
    <property type="match status" value="1"/>
</dbReference>
<dbReference type="RefSeq" id="WP_400187802.1">
    <property type="nucleotide sequence ID" value="NZ_JBGORX010000003.1"/>
</dbReference>
<evidence type="ECO:0000313" key="5">
    <source>
        <dbReference type="Proteomes" id="UP001615550"/>
    </source>
</evidence>
<dbReference type="Pfam" id="PF00583">
    <property type="entry name" value="Acetyltransf_1"/>
    <property type="match status" value="1"/>
</dbReference>
<dbReference type="Proteomes" id="UP001615550">
    <property type="component" value="Unassembled WGS sequence"/>
</dbReference>
<gene>
    <name evidence="4" type="ORF">ACD661_10460</name>
</gene>
<evidence type="ECO:0000259" key="3">
    <source>
        <dbReference type="PROSITE" id="PS51186"/>
    </source>
</evidence>
<evidence type="ECO:0000256" key="2">
    <source>
        <dbReference type="ARBA" id="ARBA00023315"/>
    </source>
</evidence>
<dbReference type="InterPro" id="IPR050832">
    <property type="entry name" value="Bact_Acetyltransf"/>
</dbReference>
<dbReference type="Gene3D" id="3.40.630.30">
    <property type="match status" value="1"/>
</dbReference>
<protein>
    <submittedName>
        <fullName evidence="4">N-acetyltransferase family protein</fullName>
    </submittedName>
</protein>
<dbReference type="SUPFAM" id="SSF55729">
    <property type="entry name" value="Acyl-CoA N-acyltransferases (Nat)"/>
    <property type="match status" value="1"/>
</dbReference>